<organism evidence="3">
    <name type="scientific">Graphocephala atropunctata</name>
    <dbReference type="NCBI Taxonomy" id="36148"/>
    <lineage>
        <taxon>Eukaryota</taxon>
        <taxon>Metazoa</taxon>
        <taxon>Ecdysozoa</taxon>
        <taxon>Arthropoda</taxon>
        <taxon>Hexapoda</taxon>
        <taxon>Insecta</taxon>
        <taxon>Pterygota</taxon>
        <taxon>Neoptera</taxon>
        <taxon>Paraneoptera</taxon>
        <taxon>Hemiptera</taxon>
        <taxon>Auchenorrhyncha</taxon>
        <taxon>Membracoidea</taxon>
        <taxon>Cicadellidae</taxon>
        <taxon>Cicadellinae</taxon>
        <taxon>Cicadellini</taxon>
        <taxon>Graphocephala</taxon>
    </lineage>
</organism>
<accession>A0A1B6MJC0</accession>
<feature type="region of interest" description="Disordered" evidence="1">
    <location>
        <begin position="68"/>
        <end position="120"/>
    </location>
</feature>
<proteinExistence type="predicted"/>
<evidence type="ECO:0000259" key="2">
    <source>
        <dbReference type="PROSITE" id="PS50940"/>
    </source>
</evidence>
<name>A0A1B6MJC0_9HEMI</name>
<dbReference type="FunFam" id="2.170.140.10:FF:000006">
    <property type="entry name" value="Mucin related 89F, isoform B"/>
    <property type="match status" value="1"/>
</dbReference>
<reference evidence="3" key="1">
    <citation type="submission" date="2015-11" db="EMBL/GenBank/DDBJ databases">
        <title>De novo transcriptome assembly of four potential Pierce s Disease insect vectors from Arizona vineyards.</title>
        <authorList>
            <person name="Tassone E.E."/>
        </authorList>
    </citation>
    <scope>NUCLEOTIDE SEQUENCE</scope>
</reference>
<dbReference type="Pfam" id="PF01607">
    <property type="entry name" value="CBM_14"/>
    <property type="match status" value="1"/>
</dbReference>
<evidence type="ECO:0000313" key="3">
    <source>
        <dbReference type="EMBL" id="JAT35992.1"/>
    </source>
</evidence>
<feature type="domain" description="Chitin-binding type-2" evidence="2">
    <location>
        <begin position="13"/>
        <end position="74"/>
    </location>
</feature>
<dbReference type="EMBL" id="GEBQ01003985">
    <property type="protein sequence ID" value="JAT35992.1"/>
    <property type="molecule type" value="Transcribed_RNA"/>
</dbReference>
<evidence type="ECO:0000256" key="1">
    <source>
        <dbReference type="SAM" id="MobiDB-lite"/>
    </source>
</evidence>
<dbReference type="InterPro" id="IPR002557">
    <property type="entry name" value="Chitin-bd_dom"/>
</dbReference>
<protein>
    <recommendedName>
        <fullName evidence="2">Chitin-binding type-2 domain-containing protein</fullName>
    </recommendedName>
</protein>
<dbReference type="AlphaFoldDB" id="A0A1B6MJC0"/>
<dbReference type="SUPFAM" id="SSF57625">
    <property type="entry name" value="Invertebrate chitin-binding proteins"/>
    <property type="match status" value="1"/>
</dbReference>
<gene>
    <name evidence="3" type="ORF">g.5062</name>
</gene>
<dbReference type="InterPro" id="IPR036508">
    <property type="entry name" value="Chitin-bd_dom_sf"/>
</dbReference>
<feature type="compositionally biased region" description="Low complexity" evidence="1">
    <location>
        <begin position="96"/>
        <end position="120"/>
    </location>
</feature>
<dbReference type="GO" id="GO:0005576">
    <property type="term" value="C:extracellular region"/>
    <property type="evidence" value="ECO:0007669"/>
    <property type="project" value="InterPro"/>
</dbReference>
<dbReference type="PROSITE" id="PS50940">
    <property type="entry name" value="CHIT_BIND_II"/>
    <property type="match status" value="1"/>
</dbReference>
<dbReference type="GO" id="GO:0008061">
    <property type="term" value="F:chitin binding"/>
    <property type="evidence" value="ECO:0007669"/>
    <property type="project" value="InterPro"/>
</dbReference>
<sequence>MSPEATTIKPVSSGQCSSEGFFPVEGDCSKFYRCVSNGADFTKYEFSCGPGTVWDPDITSCNHPWAVKRSDCKQGGQEPDNMNEIPGSTEEGGGQASQPEQPGQPQQPGQQGQPGQPQQP</sequence>
<dbReference type="Gene3D" id="2.170.140.10">
    <property type="entry name" value="Chitin binding domain"/>
    <property type="match status" value="1"/>
</dbReference>
<feature type="non-terminal residue" evidence="3">
    <location>
        <position position="120"/>
    </location>
</feature>
<dbReference type="SMART" id="SM00494">
    <property type="entry name" value="ChtBD2"/>
    <property type="match status" value="1"/>
</dbReference>